<dbReference type="AlphaFoldDB" id="A0A9X4MTZ9"/>
<sequence length="350" mass="38918">MDNKNKPIIAISLGDPNGIGPEIIFKSLQRKDIQSMATYVVFVPGNLWSFYRKRFDSKLASNQIENLKDIQSNKLNVFNFKTDQFNVEFGESSREGGNLAFESLTLATNAVKDGFCDLLVTAPINKANIQSKNFNFPGHTEFLENAWGGENLMFMVHENIKVGLVTQHIPLKDVSATLTGKAISKKLDAIYTSLKLDFGIRDPKIAVMGLNPHAGDNGLLGKEELDVIIPTLKNKLEKGMKVFGPYASDSFFTFDKLSMFDAVLAMYHDQGLIPFKTLAGMEGVNFTAGLPFVRTSPDHGVAYDIAKEHKADETSMVEALYAAVDIFSMRKMNTELEDNALKISSNQRRR</sequence>
<protein>
    <submittedName>
        <fullName evidence="4">4-hydroxythreonine-4-phosphate dehydrogenase PdxA</fullName>
        <ecNumber evidence="4">1.1.1.262</ecNumber>
    </submittedName>
</protein>
<keyword evidence="5" id="KW-1185">Reference proteome</keyword>
<dbReference type="GO" id="GO:0050570">
    <property type="term" value="F:4-hydroxythreonine-4-phosphate dehydrogenase activity"/>
    <property type="evidence" value="ECO:0007669"/>
    <property type="project" value="UniProtKB-EC"/>
</dbReference>
<keyword evidence="3" id="KW-0520">NAD</keyword>
<dbReference type="NCBIfam" id="TIGR00557">
    <property type="entry name" value="pdxA"/>
    <property type="match status" value="1"/>
</dbReference>
<proteinExistence type="predicted"/>
<evidence type="ECO:0000313" key="4">
    <source>
        <dbReference type="EMBL" id="MDG4944886.1"/>
    </source>
</evidence>
<evidence type="ECO:0000256" key="2">
    <source>
        <dbReference type="ARBA" id="ARBA00023002"/>
    </source>
</evidence>
<name>A0A9X4MTZ9_9FLAO</name>
<keyword evidence="2 4" id="KW-0560">Oxidoreductase</keyword>
<dbReference type="PANTHER" id="PTHR30004">
    <property type="entry name" value="4-HYDROXYTHREONINE-4-PHOSPHATE DEHYDROGENASE"/>
    <property type="match status" value="1"/>
</dbReference>
<dbReference type="PANTHER" id="PTHR30004:SF6">
    <property type="entry name" value="D-THREONATE 4-PHOSPHATE DEHYDROGENASE"/>
    <property type="match status" value="1"/>
</dbReference>
<keyword evidence="1" id="KW-0479">Metal-binding</keyword>
<dbReference type="SUPFAM" id="SSF53659">
    <property type="entry name" value="Isocitrate/Isopropylmalate dehydrogenase-like"/>
    <property type="match status" value="1"/>
</dbReference>
<dbReference type="Pfam" id="PF04166">
    <property type="entry name" value="PdxA"/>
    <property type="match status" value="1"/>
</dbReference>
<evidence type="ECO:0000256" key="3">
    <source>
        <dbReference type="ARBA" id="ARBA00023027"/>
    </source>
</evidence>
<dbReference type="InterPro" id="IPR005255">
    <property type="entry name" value="PdxA_fam"/>
</dbReference>
<dbReference type="GO" id="GO:0046872">
    <property type="term" value="F:metal ion binding"/>
    <property type="evidence" value="ECO:0007669"/>
    <property type="project" value="UniProtKB-KW"/>
</dbReference>
<dbReference type="Gene3D" id="3.40.718.10">
    <property type="entry name" value="Isopropylmalate Dehydrogenase"/>
    <property type="match status" value="1"/>
</dbReference>
<evidence type="ECO:0000256" key="1">
    <source>
        <dbReference type="ARBA" id="ARBA00022723"/>
    </source>
</evidence>
<dbReference type="RefSeq" id="WP_304419632.1">
    <property type="nucleotide sequence ID" value="NZ_JANCMU010000001.1"/>
</dbReference>
<comment type="caution">
    <text evidence="4">The sequence shown here is derived from an EMBL/GenBank/DDBJ whole genome shotgun (WGS) entry which is preliminary data.</text>
</comment>
<organism evidence="4 5">
    <name type="scientific">Profundicola chukchiensis</name>
    <dbReference type="NCBI Taxonomy" id="2961959"/>
    <lineage>
        <taxon>Bacteria</taxon>
        <taxon>Pseudomonadati</taxon>
        <taxon>Bacteroidota</taxon>
        <taxon>Flavobacteriia</taxon>
        <taxon>Flavobacteriales</taxon>
        <taxon>Weeksellaceae</taxon>
        <taxon>Profundicola</taxon>
    </lineage>
</organism>
<accession>A0A9X4MTZ9</accession>
<dbReference type="EC" id="1.1.1.262" evidence="4"/>
<gene>
    <name evidence="4" type="primary">pdxA</name>
    <name evidence="4" type="ORF">NMK71_00515</name>
</gene>
<dbReference type="Proteomes" id="UP001152599">
    <property type="component" value="Unassembled WGS sequence"/>
</dbReference>
<dbReference type="GO" id="GO:0051287">
    <property type="term" value="F:NAD binding"/>
    <property type="evidence" value="ECO:0007669"/>
    <property type="project" value="InterPro"/>
</dbReference>
<reference evidence="4" key="1">
    <citation type="submission" date="2022-07" db="EMBL/GenBank/DDBJ databases">
        <title>Description and genome-wide analysis of Profundicola chukchiensis gen. nov., sp. nov., marine bacteria isolated from bottom sediments of the Chukchi Sea.</title>
        <authorList>
            <person name="Romanenko L."/>
            <person name="Otstavnykh N."/>
            <person name="Kurilenko V."/>
            <person name="Eremeev V."/>
            <person name="Velansky P."/>
            <person name="Mikhailov V."/>
            <person name="Isaeva M."/>
        </authorList>
    </citation>
    <scope>NUCLEOTIDE SEQUENCE</scope>
    <source>
        <strain evidence="4">KMM 9713</strain>
    </source>
</reference>
<dbReference type="EMBL" id="JANCMU010000001">
    <property type="protein sequence ID" value="MDG4944886.1"/>
    <property type="molecule type" value="Genomic_DNA"/>
</dbReference>
<evidence type="ECO:0000313" key="5">
    <source>
        <dbReference type="Proteomes" id="UP001152599"/>
    </source>
</evidence>